<evidence type="ECO:0000259" key="2">
    <source>
        <dbReference type="Pfam" id="PF04149"/>
    </source>
</evidence>
<dbReference type="Proteomes" id="UP001183420">
    <property type="component" value="Unassembled WGS sequence"/>
</dbReference>
<dbReference type="InterPro" id="IPR007278">
    <property type="entry name" value="DUF397"/>
</dbReference>
<sequence>MTRSTSTPRWRTSSHSNAGGNCVQLADLADGRIAVRDSKAPESGPISFERAPIAAWLKAAKAGALDRP</sequence>
<proteinExistence type="predicted"/>
<evidence type="ECO:0000313" key="4">
    <source>
        <dbReference type="Proteomes" id="UP001183420"/>
    </source>
</evidence>
<feature type="region of interest" description="Disordered" evidence="1">
    <location>
        <begin position="1"/>
        <end position="22"/>
    </location>
</feature>
<comment type="caution">
    <text evidence="3">The sequence shown here is derived from an EMBL/GenBank/DDBJ whole genome shotgun (WGS) entry which is preliminary data.</text>
</comment>
<dbReference type="RefSeq" id="WP_311600129.1">
    <property type="nucleotide sequence ID" value="NZ_JAVREM010000023.1"/>
</dbReference>
<feature type="domain" description="DUF397" evidence="2">
    <location>
        <begin position="9"/>
        <end position="61"/>
    </location>
</feature>
<evidence type="ECO:0000256" key="1">
    <source>
        <dbReference type="SAM" id="MobiDB-lite"/>
    </source>
</evidence>
<keyword evidence="4" id="KW-1185">Reference proteome</keyword>
<reference evidence="4" key="1">
    <citation type="submission" date="2023-07" db="EMBL/GenBank/DDBJ databases">
        <title>30 novel species of actinomycetes from the DSMZ collection.</title>
        <authorList>
            <person name="Nouioui I."/>
        </authorList>
    </citation>
    <scope>NUCLEOTIDE SEQUENCE [LARGE SCALE GENOMIC DNA]</scope>
    <source>
        <strain evidence="4">DSM 44918</strain>
    </source>
</reference>
<dbReference type="EMBL" id="JAVREM010000023">
    <property type="protein sequence ID" value="MDT0320320.1"/>
    <property type="molecule type" value="Genomic_DNA"/>
</dbReference>
<feature type="compositionally biased region" description="Low complexity" evidence="1">
    <location>
        <begin position="1"/>
        <end position="14"/>
    </location>
</feature>
<accession>A0ABU2LRV3</accession>
<dbReference type="Pfam" id="PF04149">
    <property type="entry name" value="DUF397"/>
    <property type="match status" value="1"/>
</dbReference>
<protein>
    <submittedName>
        <fullName evidence="3">DUF397 domain-containing protein</fullName>
    </submittedName>
</protein>
<organism evidence="3 4">
    <name type="scientific">Streptomyces millisiae</name>
    <dbReference type="NCBI Taxonomy" id="3075542"/>
    <lineage>
        <taxon>Bacteria</taxon>
        <taxon>Bacillati</taxon>
        <taxon>Actinomycetota</taxon>
        <taxon>Actinomycetes</taxon>
        <taxon>Kitasatosporales</taxon>
        <taxon>Streptomycetaceae</taxon>
        <taxon>Streptomyces</taxon>
    </lineage>
</organism>
<gene>
    <name evidence="3" type="ORF">RNC47_18445</name>
</gene>
<evidence type="ECO:0000313" key="3">
    <source>
        <dbReference type="EMBL" id="MDT0320320.1"/>
    </source>
</evidence>
<name>A0ABU2LRV3_9ACTN</name>